<evidence type="ECO:0000256" key="4">
    <source>
        <dbReference type="ARBA" id="ARBA00023180"/>
    </source>
</evidence>
<dbReference type="PANTHER" id="PTHR45712:SF22">
    <property type="entry name" value="INSULIN-LIKE GROWTH FACTOR-BINDING PROTEIN COMPLEX ACID LABILE SUBUNIT"/>
    <property type="match status" value="1"/>
</dbReference>
<dbReference type="Pfam" id="PF13855">
    <property type="entry name" value="LRR_8"/>
    <property type="match status" value="1"/>
</dbReference>
<keyword evidence="2 5" id="KW-0732">Signal</keyword>
<proteinExistence type="predicted"/>
<keyword evidence="4" id="KW-0325">Glycoprotein</keyword>
<dbReference type="PANTHER" id="PTHR45712">
    <property type="entry name" value="AGAP008170-PA"/>
    <property type="match status" value="1"/>
</dbReference>
<reference evidence="7" key="1">
    <citation type="submission" date="2022-03" db="EMBL/GenBank/DDBJ databases">
        <authorList>
            <person name="Martin C."/>
        </authorList>
    </citation>
    <scope>NUCLEOTIDE SEQUENCE</scope>
</reference>
<sequence>MFNIGTMFFYQLLVALLLNVCVTVHGNSNATSLKRTELEEMKNKNNCKLCTCVGLIADCTSRNLKSLPQDLPQDITTLNLTNNSITHLPDGLLGQLYQSLKVLDIDGNKITAFGQYVFDGLQNLEFLGIGANPFKPELFHHLVYKPLKNIRTIFVSRFGDESKHDSRIPLFNAFEGLQNSTIEAIIYEHITFVPFLLEKKYMQFFQNCHLKKLVLPENKIYAFEPGFSKFMPHLEIVDVSRNLIQGTMPVNNKVLEIYLMQFLKVIKIEGNTQG</sequence>
<feature type="chain" id="PRO_5035805486" description="LRRNT domain-containing protein" evidence="5">
    <location>
        <begin position="27"/>
        <end position="274"/>
    </location>
</feature>
<accession>A0A8S4PAN2</accession>
<dbReference type="InterPro" id="IPR032675">
    <property type="entry name" value="LRR_dom_sf"/>
</dbReference>
<dbReference type="AlphaFoldDB" id="A0A8S4PAN2"/>
<evidence type="ECO:0000313" key="7">
    <source>
        <dbReference type="EMBL" id="CAH1790428.1"/>
    </source>
</evidence>
<evidence type="ECO:0000259" key="6">
    <source>
        <dbReference type="SMART" id="SM00013"/>
    </source>
</evidence>
<dbReference type="Gene3D" id="3.80.10.10">
    <property type="entry name" value="Ribonuclease Inhibitor"/>
    <property type="match status" value="1"/>
</dbReference>
<feature type="domain" description="LRRNT" evidence="6">
    <location>
        <begin position="46"/>
        <end position="77"/>
    </location>
</feature>
<feature type="signal peptide" evidence="5">
    <location>
        <begin position="1"/>
        <end position="26"/>
    </location>
</feature>
<comment type="caution">
    <text evidence="7">The sequence shown here is derived from an EMBL/GenBank/DDBJ whole genome shotgun (WGS) entry which is preliminary data.</text>
</comment>
<dbReference type="OrthoDB" id="6162825at2759"/>
<keyword evidence="3" id="KW-0677">Repeat</keyword>
<dbReference type="SMART" id="SM00013">
    <property type="entry name" value="LRRNT"/>
    <property type="match status" value="1"/>
</dbReference>
<feature type="non-terminal residue" evidence="7">
    <location>
        <position position="274"/>
    </location>
</feature>
<keyword evidence="1" id="KW-0433">Leucine-rich repeat</keyword>
<evidence type="ECO:0000256" key="5">
    <source>
        <dbReference type="SAM" id="SignalP"/>
    </source>
</evidence>
<dbReference type="InterPro" id="IPR050333">
    <property type="entry name" value="SLRP"/>
</dbReference>
<protein>
    <recommendedName>
        <fullName evidence="6">LRRNT domain-containing protein</fullName>
    </recommendedName>
</protein>
<name>A0A8S4PAN2_OWEFU</name>
<evidence type="ECO:0000256" key="3">
    <source>
        <dbReference type="ARBA" id="ARBA00022737"/>
    </source>
</evidence>
<gene>
    <name evidence="7" type="ORF">OFUS_LOCUS15635</name>
</gene>
<evidence type="ECO:0000256" key="2">
    <source>
        <dbReference type="ARBA" id="ARBA00022729"/>
    </source>
</evidence>
<evidence type="ECO:0000256" key="1">
    <source>
        <dbReference type="ARBA" id="ARBA00022614"/>
    </source>
</evidence>
<dbReference type="InterPro" id="IPR001611">
    <property type="entry name" value="Leu-rich_rpt"/>
</dbReference>
<dbReference type="EMBL" id="CAIIXF020000007">
    <property type="protein sequence ID" value="CAH1790428.1"/>
    <property type="molecule type" value="Genomic_DNA"/>
</dbReference>
<dbReference type="Proteomes" id="UP000749559">
    <property type="component" value="Unassembled WGS sequence"/>
</dbReference>
<evidence type="ECO:0000313" key="8">
    <source>
        <dbReference type="Proteomes" id="UP000749559"/>
    </source>
</evidence>
<dbReference type="SUPFAM" id="SSF52058">
    <property type="entry name" value="L domain-like"/>
    <property type="match status" value="1"/>
</dbReference>
<keyword evidence="8" id="KW-1185">Reference proteome</keyword>
<organism evidence="7 8">
    <name type="scientific">Owenia fusiformis</name>
    <name type="common">Polychaete worm</name>
    <dbReference type="NCBI Taxonomy" id="6347"/>
    <lineage>
        <taxon>Eukaryota</taxon>
        <taxon>Metazoa</taxon>
        <taxon>Spiralia</taxon>
        <taxon>Lophotrochozoa</taxon>
        <taxon>Annelida</taxon>
        <taxon>Polychaeta</taxon>
        <taxon>Sedentaria</taxon>
        <taxon>Canalipalpata</taxon>
        <taxon>Sabellida</taxon>
        <taxon>Oweniida</taxon>
        <taxon>Oweniidae</taxon>
        <taxon>Owenia</taxon>
    </lineage>
</organism>
<dbReference type="InterPro" id="IPR000372">
    <property type="entry name" value="LRRNT"/>
</dbReference>